<dbReference type="InterPro" id="IPR051802">
    <property type="entry name" value="YfhM-like"/>
</dbReference>
<dbReference type="EMBL" id="FQZU01000007">
    <property type="protein sequence ID" value="SHJ43844.1"/>
    <property type="molecule type" value="Genomic_DNA"/>
</dbReference>
<dbReference type="InterPro" id="IPR041203">
    <property type="entry name" value="Bact_A2M_MG5"/>
</dbReference>
<dbReference type="PANTHER" id="PTHR40094">
    <property type="entry name" value="ALPHA-2-MACROGLOBULIN HOMOLOG"/>
    <property type="match status" value="1"/>
</dbReference>
<keyword evidence="8" id="KW-1185">Reference proteome</keyword>
<dbReference type="GO" id="GO:0005615">
    <property type="term" value="C:extracellular space"/>
    <property type="evidence" value="ECO:0007669"/>
    <property type="project" value="InterPro"/>
</dbReference>
<dbReference type="Pfam" id="PF07703">
    <property type="entry name" value="A2M_BRD"/>
    <property type="match status" value="1"/>
</dbReference>
<feature type="domain" description="Alpha-2-macroglobulin bait region" evidence="5">
    <location>
        <begin position="716"/>
        <end position="860"/>
    </location>
</feature>
<dbReference type="Gene3D" id="2.60.40.1930">
    <property type="match status" value="1"/>
</dbReference>
<dbReference type="STRING" id="1121393.SAMN02745216_01680"/>
<dbReference type="Pfam" id="PF17973">
    <property type="entry name" value="bMG10"/>
    <property type="match status" value="1"/>
</dbReference>
<accession>A0A1M6JAZ5</accession>
<evidence type="ECO:0000313" key="8">
    <source>
        <dbReference type="Proteomes" id="UP000183994"/>
    </source>
</evidence>
<evidence type="ECO:0000313" key="7">
    <source>
        <dbReference type="EMBL" id="SHJ43844.1"/>
    </source>
</evidence>
<dbReference type="PANTHER" id="PTHR40094:SF1">
    <property type="entry name" value="UBIQUITIN DOMAIN-CONTAINING PROTEIN"/>
    <property type="match status" value="1"/>
</dbReference>
<dbReference type="InterPro" id="IPR047565">
    <property type="entry name" value="Alpha-macroglob_thiol-ester_cl"/>
</dbReference>
<feature type="signal peptide" evidence="4">
    <location>
        <begin position="1"/>
        <end position="23"/>
    </location>
</feature>
<dbReference type="SUPFAM" id="SSF48239">
    <property type="entry name" value="Terpenoid cyclases/Protein prenyltransferases"/>
    <property type="match status" value="1"/>
</dbReference>
<evidence type="ECO:0000259" key="6">
    <source>
        <dbReference type="SMART" id="SM01360"/>
    </source>
</evidence>
<name>A0A1M6JAZ5_9BACT</name>
<dbReference type="InterPro" id="IPR026284">
    <property type="entry name" value="A2MG_proteobact"/>
</dbReference>
<dbReference type="GO" id="GO:0004866">
    <property type="term" value="F:endopeptidase inhibitor activity"/>
    <property type="evidence" value="ECO:0007669"/>
    <property type="project" value="InterPro"/>
</dbReference>
<gene>
    <name evidence="7" type="ORF">SAMN02745216_01680</name>
</gene>
<protein>
    <recommendedName>
        <fullName evidence="9">Alpha-2-macroglobulin</fullName>
    </recommendedName>
</protein>
<dbReference type="InterPro" id="IPR040639">
    <property type="entry name" value="A2MG_MG1"/>
</dbReference>
<dbReference type="InterPro" id="IPR049120">
    <property type="entry name" value="A2M_bMG2"/>
</dbReference>
<dbReference type="InterPro" id="IPR041462">
    <property type="entry name" value="Bact_A2M_MG6"/>
</dbReference>
<dbReference type="Pfam" id="PF21142">
    <property type="entry name" value="A2M_bMG2"/>
    <property type="match status" value="1"/>
</dbReference>
<dbReference type="OrthoDB" id="9767116at2"/>
<evidence type="ECO:0000259" key="5">
    <source>
        <dbReference type="SMART" id="SM01359"/>
    </source>
</evidence>
<dbReference type="PIRSF" id="PIRSF038980">
    <property type="entry name" value="A2M_bac"/>
    <property type="match status" value="1"/>
</dbReference>
<organism evidence="7 8">
    <name type="scientific">Desulfatibacillum alkenivorans DSM 16219</name>
    <dbReference type="NCBI Taxonomy" id="1121393"/>
    <lineage>
        <taxon>Bacteria</taxon>
        <taxon>Pseudomonadati</taxon>
        <taxon>Thermodesulfobacteriota</taxon>
        <taxon>Desulfobacteria</taxon>
        <taxon>Desulfobacterales</taxon>
        <taxon>Desulfatibacillaceae</taxon>
        <taxon>Desulfatibacillum</taxon>
    </lineage>
</organism>
<dbReference type="Pfam" id="PF07678">
    <property type="entry name" value="TED_complement"/>
    <property type="match status" value="1"/>
</dbReference>
<dbReference type="CDD" id="cd02891">
    <property type="entry name" value="A2M_like"/>
    <property type="match status" value="1"/>
</dbReference>
<feature type="compositionally biased region" description="Basic and acidic residues" evidence="3">
    <location>
        <begin position="1604"/>
        <end position="1616"/>
    </location>
</feature>
<sequence>MKKAALIITTLVIICLAAGAALADQTFKVVDIGERTFQEAPAISVIFSAPLDPKVRHDQHLRISDQKEILKGAWILSEDNRTLYYTAVQPETQYTVTVLDTLESADGARLEKRVSQGVTTRKIVPAVSFAGDGLLLPPSLVQGLPVAAVNVPAVDVEFFRLNDDATARHVDWSRPNKSLSTYWMGEILEESKVVFSGRFDLDPEPNRRVVRNIALDSIKALKKPGVYLAVMRKPGQYSYNYDASFFIVTDIALQARLYKDMIYITASSLKDGSPLSGVKLSFLDWKDSKIKELAVGETNEDGMFWSAGDVRKKTEFVKAEFKDQISVLPMRLPALDLSEFKYGSRPQKNQEIFAYGPRDLYRPGEKVIVSCLLRDYDGRPVPGAPIHATLIAPDGRKAGTYTWAAEALSDEDVYYWQGEMSLSTNAVTGEWRCELRTIKDSKRPDQIYKFHVEEFLPERMKLELESKQETLDPKGPFHVDVTGMYLYGAPASGNRVESSVLVKAQRSFPGKYKEFLFGKEDDENYSDFQEYNDFALDADGKGLVAVDSMWSALESPAQVRVFAELFETGGRPVTRSISRTMWPAKTLVGLRPMFERDSVDQGKALFEVVRMDKDGALSPASGLLVDVTREDRDYYWEYTENRGWVYRHTEKNYHYLSQILDLQPDKPTPLALDLPYGRYLLSIKDPETGNTASYRFYVGGWWWSSEQDKTARPDMVNLALDKPAYLPGDIIKVTVTPPHAGQAIIMVEGDKVLWSKRLDVPKEGAVVEIPMSAAWDSHDLYISATVLRPIDAKEKIAPNRAVGLVHLPLDRTRRILKINIDAPDKTEPNQKAEIGLHLDNAPREPVFVTLAAVDVGILNITNFKTPDPVEHFFGQRLYGVDIRDLYAKVAEFTDGKLIRPKWGGDADASPGGKKPESKVKLAALFHAPVGFDHQGKATVTLDLPDFNGTLRLMAVAFSENSYGSADKEMIVAAPVVTQLAMPRFLAPGDQSQFTLDVHNLSGEAQNLSLKMTAAKAVTLKDGARKISLADQEKTTLVFPVKAEAEGAGKIQLAVTGLKKPMSRDWRIGIRPGYPAISRLSAGVLRPGETFTLKKDLVDDLAAPTIECSFKISPYISLPVGDSMRGLIRYPYGCLEQTTSSSYPLLVASDEAIRRYGLKPISREERAKRLEKSMALLAGKQMTNGGFSLWDGGGSEEPWLTAHAANFLLEARDAGYPVPEDMLDKALKRLGEYLRYKPPVHSWGSRESHTLLRFSIRAYAACVLAKTNRAPLGTLRTLFDNHAEDARSCLPLVQIGLALDAMGDKTRAAKAFTMAADYKKKYEYYWGDYGSSIRDEALSLAILPDEQFHSDKWTQKLLELNKTITNRKYYSTQEKYAILLLGLRLDSMSGKEWKGDLAVGRDKDSIDGIGAFTFNPSPDECLKGVSYTHKDGAVAFISVSIQGYTKTPPPQDDSMIFVRRTLFDLHGKEISASDFKVGEVMLAELEMISETPLYDALVVDMLPAGFELENPAVSQGLKVQDIVIDDKSVYEWRRGGVVQHEQFLDDRYVAAVNLYAHRAMRLHYLVRAVSPGTFTFPPVMVESMYQPEIRGVSETPKNITIENVGKTEKEADPPPSK</sequence>
<dbReference type="Pfam" id="PF00207">
    <property type="entry name" value="A2M"/>
    <property type="match status" value="1"/>
</dbReference>
<dbReference type="Proteomes" id="UP000183994">
    <property type="component" value="Unassembled WGS sequence"/>
</dbReference>
<dbReference type="InterPro" id="IPR011626">
    <property type="entry name" value="Alpha-macroglobulin_TED"/>
</dbReference>
<comment type="similarity">
    <text evidence="1">Belongs to the protease inhibitor I39 (alpha-2-macroglobulin) family. Bacterial alpha-2-macroglobulin subfamily.</text>
</comment>
<dbReference type="InterPro" id="IPR021868">
    <property type="entry name" value="Alpha_2_Macroglob_MG3"/>
</dbReference>
<dbReference type="SMART" id="SM01360">
    <property type="entry name" value="A2M"/>
    <property type="match status" value="1"/>
</dbReference>
<dbReference type="SMART" id="SM01359">
    <property type="entry name" value="A2M_N_2"/>
    <property type="match status" value="1"/>
</dbReference>
<proteinExistence type="inferred from homology"/>
<feature type="region of interest" description="Disordered" evidence="3">
    <location>
        <begin position="1595"/>
        <end position="1616"/>
    </location>
</feature>
<dbReference type="InterPro" id="IPR001599">
    <property type="entry name" value="Macroglobln_a2"/>
</dbReference>
<evidence type="ECO:0000256" key="3">
    <source>
        <dbReference type="SAM" id="MobiDB-lite"/>
    </source>
</evidence>
<dbReference type="SMART" id="SM01419">
    <property type="entry name" value="Thiol-ester_cl"/>
    <property type="match status" value="1"/>
</dbReference>
<reference evidence="8" key="1">
    <citation type="submission" date="2016-11" db="EMBL/GenBank/DDBJ databases">
        <authorList>
            <person name="Varghese N."/>
            <person name="Submissions S."/>
        </authorList>
    </citation>
    <scope>NUCLEOTIDE SEQUENCE [LARGE SCALE GENOMIC DNA]</scope>
    <source>
        <strain evidence="8">DSM 16219</strain>
    </source>
</reference>
<dbReference type="InterPro" id="IPR002890">
    <property type="entry name" value="MG2"/>
</dbReference>
<dbReference type="Pfam" id="PF17962">
    <property type="entry name" value="bMG6"/>
    <property type="match status" value="1"/>
</dbReference>
<keyword evidence="2 4" id="KW-0732">Signal</keyword>
<evidence type="ECO:0000256" key="4">
    <source>
        <dbReference type="SAM" id="SignalP"/>
    </source>
</evidence>
<dbReference type="Pfam" id="PF17972">
    <property type="entry name" value="bMG5"/>
    <property type="match status" value="1"/>
</dbReference>
<evidence type="ECO:0000256" key="1">
    <source>
        <dbReference type="ARBA" id="ARBA00010556"/>
    </source>
</evidence>
<evidence type="ECO:0000256" key="2">
    <source>
        <dbReference type="ARBA" id="ARBA00022729"/>
    </source>
</evidence>
<dbReference type="Pfam" id="PF11974">
    <property type="entry name" value="bMG3"/>
    <property type="match status" value="1"/>
</dbReference>
<dbReference type="RefSeq" id="WP_073474875.1">
    <property type="nucleotide sequence ID" value="NZ_FQZU01000007.1"/>
</dbReference>
<dbReference type="Gene3D" id="1.50.10.20">
    <property type="match status" value="1"/>
</dbReference>
<feature type="domain" description="Alpha-2-macroglobulin" evidence="6">
    <location>
        <begin position="922"/>
        <end position="1011"/>
    </location>
</feature>
<dbReference type="InterPro" id="IPR008930">
    <property type="entry name" value="Terpenoid_cyclase/PrenylTrfase"/>
</dbReference>
<evidence type="ECO:0008006" key="9">
    <source>
        <dbReference type="Google" id="ProtNLM"/>
    </source>
</evidence>
<dbReference type="InterPro" id="IPR011625">
    <property type="entry name" value="A2M_N_BRD"/>
</dbReference>
<dbReference type="Pfam" id="PF01835">
    <property type="entry name" value="MG2"/>
    <property type="match status" value="1"/>
</dbReference>
<feature type="chain" id="PRO_5013200758" description="Alpha-2-macroglobulin" evidence="4">
    <location>
        <begin position="24"/>
        <end position="1616"/>
    </location>
</feature>
<dbReference type="Pfam" id="PF17970">
    <property type="entry name" value="bMG1"/>
    <property type="match status" value="1"/>
</dbReference>
<dbReference type="InterPro" id="IPR041246">
    <property type="entry name" value="Bact_MG10"/>
</dbReference>